<dbReference type="Pfam" id="PF02803">
    <property type="entry name" value="Thiolase_C"/>
    <property type="match status" value="1"/>
</dbReference>
<dbReference type="InterPro" id="IPR016039">
    <property type="entry name" value="Thiolase-like"/>
</dbReference>
<evidence type="ECO:0000256" key="5">
    <source>
        <dbReference type="RuleBase" id="RU003557"/>
    </source>
</evidence>
<sequence>MSANASTARNNAHPSLDDRDIVFIDGVRTPFGKAGEKGIYHGTRADDLAVKAVRGLLERNPEVPAEKIDEISIAATTQSGDQGLTLGRTVGLLSGIPKSVPGFAIDRMCAGAMTAVTATAGGIAFGAYDVVIAGGVEHMGNHPMGAGADPNPRFLSERIVDPQALNMGNTAENLHDRFPQITKERADRYAVSSQAKLAKAYENQQIQADLIPVAAKRPGEGWAVNTVDEPPRPETSMESLAQLRTPFRAHGHVTAGNAAGLNDGATAALLASGAAVRELGLAPKMRMVSFAFAGVEPDVMGYGPVPATEKALAKAGLGIEDIGLFEINEAFAVQVLSFLDYYGIDQDDPRVNRYGGAIAVGHPLASSGVRLMSQLARQFSEDHSVRYGITTMCIGLGMGGTIIWENPNHADFGSKA</sequence>
<keyword evidence="2 5" id="KW-0808">Transferase</keyword>
<protein>
    <submittedName>
        <fullName evidence="8">Acetyl-CoA C-acyltransferase</fullName>
    </submittedName>
</protein>
<name>A0A2N7S3B5_9MICC</name>
<dbReference type="InterPro" id="IPR002155">
    <property type="entry name" value="Thiolase"/>
</dbReference>
<evidence type="ECO:0000256" key="4">
    <source>
        <dbReference type="PIRSR" id="PIRSR000429-1"/>
    </source>
</evidence>
<feature type="active site" description="Acyl-thioester intermediate" evidence="4">
    <location>
        <position position="109"/>
    </location>
</feature>
<evidence type="ECO:0000313" key="8">
    <source>
        <dbReference type="EMBL" id="PMQ20641.1"/>
    </source>
</evidence>
<dbReference type="GO" id="GO:0005737">
    <property type="term" value="C:cytoplasm"/>
    <property type="evidence" value="ECO:0007669"/>
    <property type="project" value="UniProtKB-ARBA"/>
</dbReference>
<evidence type="ECO:0000256" key="3">
    <source>
        <dbReference type="ARBA" id="ARBA00023315"/>
    </source>
</evidence>
<dbReference type="InterPro" id="IPR020613">
    <property type="entry name" value="Thiolase_CS"/>
</dbReference>
<dbReference type="InterPro" id="IPR050215">
    <property type="entry name" value="Thiolase-like_sf_Thiolase"/>
</dbReference>
<dbReference type="InterPro" id="IPR020617">
    <property type="entry name" value="Thiolase_C"/>
</dbReference>
<dbReference type="AlphaFoldDB" id="A0A2N7S3B5"/>
<comment type="caution">
    <text evidence="8">The sequence shown here is derived from an EMBL/GenBank/DDBJ whole genome shotgun (WGS) entry which is preliminary data.</text>
</comment>
<evidence type="ECO:0000259" key="6">
    <source>
        <dbReference type="Pfam" id="PF00108"/>
    </source>
</evidence>
<dbReference type="GO" id="GO:0010124">
    <property type="term" value="P:phenylacetate catabolic process"/>
    <property type="evidence" value="ECO:0007669"/>
    <property type="project" value="TreeGrafter"/>
</dbReference>
<dbReference type="SUPFAM" id="SSF53901">
    <property type="entry name" value="Thiolase-like"/>
    <property type="match status" value="2"/>
</dbReference>
<feature type="domain" description="Thiolase C-terminal" evidence="7">
    <location>
        <begin position="283"/>
        <end position="405"/>
    </location>
</feature>
<organism evidence="8 9">
    <name type="scientific">Glutamicibacter arilaitensis</name>
    <dbReference type="NCBI Taxonomy" id="256701"/>
    <lineage>
        <taxon>Bacteria</taxon>
        <taxon>Bacillati</taxon>
        <taxon>Actinomycetota</taxon>
        <taxon>Actinomycetes</taxon>
        <taxon>Micrococcales</taxon>
        <taxon>Micrococcaceae</taxon>
        <taxon>Glutamicibacter</taxon>
    </lineage>
</organism>
<dbReference type="PANTHER" id="PTHR43853:SF2">
    <property type="entry name" value="3-OXOADIPYL-COA_3-OXO-5,6-DEHYDROSUBERYL-COA THIOLASE"/>
    <property type="match status" value="1"/>
</dbReference>
<dbReference type="PIRSF" id="PIRSF000429">
    <property type="entry name" value="Ac-CoA_Ac_transf"/>
    <property type="match status" value="1"/>
</dbReference>
<dbReference type="Pfam" id="PF00108">
    <property type="entry name" value="Thiolase_N"/>
    <property type="match status" value="1"/>
</dbReference>
<dbReference type="Proteomes" id="UP000235739">
    <property type="component" value="Unassembled WGS sequence"/>
</dbReference>
<accession>A0A2N7S3B5</accession>
<evidence type="ECO:0000259" key="7">
    <source>
        <dbReference type="Pfam" id="PF02803"/>
    </source>
</evidence>
<dbReference type="InterPro" id="IPR020616">
    <property type="entry name" value="Thiolase_N"/>
</dbReference>
<comment type="similarity">
    <text evidence="1 5">Belongs to the thiolase-like superfamily. Thiolase family.</text>
</comment>
<feature type="active site" description="Proton acceptor" evidence="4">
    <location>
        <position position="362"/>
    </location>
</feature>
<gene>
    <name evidence="8" type="ORF">CIK84_03265</name>
</gene>
<evidence type="ECO:0000256" key="2">
    <source>
        <dbReference type="ARBA" id="ARBA00022679"/>
    </source>
</evidence>
<dbReference type="NCBIfam" id="TIGR01930">
    <property type="entry name" value="AcCoA-C-Actrans"/>
    <property type="match status" value="1"/>
</dbReference>
<dbReference type="PANTHER" id="PTHR43853">
    <property type="entry name" value="3-KETOACYL-COA THIOLASE, PEROXISOMAL"/>
    <property type="match status" value="1"/>
</dbReference>
<keyword evidence="3 5" id="KW-0012">Acyltransferase</keyword>
<proteinExistence type="inferred from homology"/>
<dbReference type="GO" id="GO:0003988">
    <property type="term" value="F:acetyl-CoA C-acyltransferase activity"/>
    <property type="evidence" value="ECO:0007669"/>
    <property type="project" value="TreeGrafter"/>
</dbReference>
<feature type="domain" description="Thiolase N-terminal" evidence="6">
    <location>
        <begin position="21"/>
        <end position="272"/>
    </location>
</feature>
<feature type="active site" description="Proton acceptor" evidence="4">
    <location>
        <position position="393"/>
    </location>
</feature>
<dbReference type="GO" id="GO:0006635">
    <property type="term" value="P:fatty acid beta-oxidation"/>
    <property type="evidence" value="ECO:0007669"/>
    <property type="project" value="TreeGrafter"/>
</dbReference>
<dbReference type="CDD" id="cd00751">
    <property type="entry name" value="thiolase"/>
    <property type="match status" value="1"/>
</dbReference>
<dbReference type="RefSeq" id="WP_102597482.1">
    <property type="nucleotide sequence ID" value="NZ_JBQDNZ010000009.1"/>
</dbReference>
<reference evidence="8 9" key="1">
    <citation type="journal article" date="2017" name="Elife">
        <title>Extensive horizontal gene transfer in cheese-associated bacteria.</title>
        <authorList>
            <person name="Bonham K.S."/>
            <person name="Wolfe B.E."/>
            <person name="Dutton R.J."/>
        </authorList>
    </citation>
    <scope>NUCLEOTIDE SEQUENCE [LARGE SCALE GENOMIC DNA]</scope>
    <source>
        <strain evidence="8 9">JB182</strain>
    </source>
</reference>
<evidence type="ECO:0000256" key="1">
    <source>
        <dbReference type="ARBA" id="ARBA00010982"/>
    </source>
</evidence>
<dbReference type="Gene3D" id="3.40.47.10">
    <property type="match status" value="1"/>
</dbReference>
<dbReference type="PROSITE" id="PS00737">
    <property type="entry name" value="THIOLASE_2"/>
    <property type="match status" value="1"/>
</dbReference>
<evidence type="ECO:0000313" key="9">
    <source>
        <dbReference type="Proteomes" id="UP000235739"/>
    </source>
</evidence>
<dbReference type="EMBL" id="PNQX01000001">
    <property type="protein sequence ID" value="PMQ20641.1"/>
    <property type="molecule type" value="Genomic_DNA"/>
</dbReference>